<evidence type="ECO:0000256" key="3">
    <source>
        <dbReference type="ARBA" id="ARBA00023163"/>
    </source>
</evidence>
<evidence type="ECO:0000259" key="4">
    <source>
        <dbReference type="Pfam" id="PF00717"/>
    </source>
</evidence>
<accession>A0A2W7INK3</accession>
<evidence type="ECO:0000313" key="5">
    <source>
        <dbReference type="EMBL" id="PZW46864.1"/>
    </source>
</evidence>
<dbReference type="InterPro" id="IPR036286">
    <property type="entry name" value="LexA/Signal_pep-like_sf"/>
</dbReference>
<dbReference type="AlphaFoldDB" id="A0A2W7INK3"/>
<reference evidence="5 6" key="1">
    <citation type="submission" date="2018-06" db="EMBL/GenBank/DDBJ databases">
        <title>Genomic Encyclopedia of Archaeal and Bacterial Type Strains, Phase II (KMG-II): from individual species to whole genera.</title>
        <authorList>
            <person name="Goeker M."/>
        </authorList>
    </citation>
    <scope>NUCLEOTIDE SEQUENCE [LARGE SCALE GENOMIC DNA]</scope>
    <source>
        <strain evidence="5 6">DSM 24525</strain>
    </source>
</reference>
<keyword evidence="6" id="KW-1185">Reference proteome</keyword>
<dbReference type="Proteomes" id="UP000249688">
    <property type="component" value="Unassembled WGS sequence"/>
</dbReference>
<name>A0A2W7INK3_9PROT</name>
<gene>
    <name evidence="5" type="ORF">C8P66_108143</name>
</gene>
<evidence type="ECO:0000256" key="1">
    <source>
        <dbReference type="ARBA" id="ARBA00023015"/>
    </source>
</evidence>
<dbReference type="Pfam" id="PF00717">
    <property type="entry name" value="Peptidase_S24"/>
    <property type="match status" value="1"/>
</dbReference>
<dbReference type="PANTHER" id="PTHR40661">
    <property type="match status" value="1"/>
</dbReference>
<dbReference type="CDD" id="cd06529">
    <property type="entry name" value="S24_LexA-like"/>
    <property type="match status" value="1"/>
</dbReference>
<feature type="domain" description="Peptidase S24/S26A/S26B/S26C" evidence="4">
    <location>
        <begin position="1"/>
        <end position="76"/>
    </location>
</feature>
<dbReference type="EMBL" id="QKYU01000008">
    <property type="protein sequence ID" value="PZW46864.1"/>
    <property type="molecule type" value="Genomic_DNA"/>
</dbReference>
<dbReference type="Gene3D" id="2.10.109.10">
    <property type="entry name" value="Umud Fragment, subunit A"/>
    <property type="match status" value="1"/>
</dbReference>
<sequence>MEPTISDGDLLLLDTAARDLRNGRIYVIETAGNLLVKRVQLRIDGSIILVSDNPNYPPESVAPGGAERLRIIGQVVWQSRAMAG</sequence>
<keyword evidence="2" id="KW-0238">DNA-binding</keyword>
<dbReference type="GO" id="GO:0003677">
    <property type="term" value="F:DNA binding"/>
    <property type="evidence" value="ECO:0007669"/>
    <property type="project" value="UniProtKB-KW"/>
</dbReference>
<protein>
    <submittedName>
        <fullName evidence="5">Peptidase S24-like protein</fullName>
    </submittedName>
</protein>
<evidence type="ECO:0000256" key="2">
    <source>
        <dbReference type="ARBA" id="ARBA00023125"/>
    </source>
</evidence>
<proteinExistence type="predicted"/>
<keyword evidence="3" id="KW-0804">Transcription</keyword>
<comment type="caution">
    <text evidence="5">The sequence shown here is derived from an EMBL/GenBank/DDBJ whole genome shotgun (WGS) entry which is preliminary data.</text>
</comment>
<evidence type="ECO:0000313" key="6">
    <source>
        <dbReference type="Proteomes" id="UP000249688"/>
    </source>
</evidence>
<keyword evidence="1" id="KW-0805">Transcription regulation</keyword>
<dbReference type="InterPro" id="IPR015927">
    <property type="entry name" value="Peptidase_S24_S26A/B/C"/>
</dbReference>
<organism evidence="5 6">
    <name type="scientific">Humitalea rosea</name>
    <dbReference type="NCBI Taxonomy" id="990373"/>
    <lineage>
        <taxon>Bacteria</taxon>
        <taxon>Pseudomonadati</taxon>
        <taxon>Pseudomonadota</taxon>
        <taxon>Alphaproteobacteria</taxon>
        <taxon>Acetobacterales</taxon>
        <taxon>Roseomonadaceae</taxon>
        <taxon>Humitalea</taxon>
    </lineage>
</organism>
<dbReference type="PANTHER" id="PTHR40661:SF3">
    <property type="entry name" value="FELS-1 PROPHAGE TRANSCRIPTIONAL REGULATOR"/>
    <property type="match status" value="1"/>
</dbReference>
<dbReference type="SUPFAM" id="SSF51306">
    <property type="entry name" value="LexA/Signal peptidase"/>
    <property type="match status" value="1"/>
</dbReference>
<dbReference type="InterPro" id="IPR039418">
    <property type="entry name" value="LexA-like"/>
</dbReference>